<evidence type="ECO:0000256" key="1">
    <source>
        <dbReference type="ARBA" id="ARBA00023125"/>
    </source>
</evidence>
<evidence type="ECO:0000256" key="2">
    <source>
        <dbReference type="PROSITE-ProRule" id="PRU00252"/>
    </source>
</evidence>
<dbReference type="SUPFAM" id="SSF50249">
    <property type="entry name" value="Nucleic acid-binding proteins"/>
    <property type="match status" value="1"/>
</dbReference>
<sequence>MRNSAEIQLIGYVYQDARCPNERDYPNWVVFKLCVNRKYKDKNGEEKQDTSWFECKSNSETMSKLIKLYVKDKMGLFVRGIPKAKAYTTSSGTAEANIEVLVTEFNILTYPKEKTDTTEQSNGRYKIESGTKQAMPEATIYDDEIPFS</sequence>
<dbReference type="EMBL" id="JARJFB010000095">
    <property type="protein sequence ID" value="MEA0971204.1"/>
    <property type="molecule type" value="Genomic_DNA"/>
</dbReference>
<dbReference type="InterPro" id="IPR012340">
    <property type="entry name" value="NA-bd_OB-fold"/>
</dbReference>
<gene>
    <name evidence="3" type="ORF">Megvenef_01177</name>
</gene>
<comment type="caution">
    <text evidence="3">The sequence shown here is derived from an EMBL/GenBank/DDBJ whole genome shotgun (WGS) entry which is preliminary data.</text>
</comment>
<protein>
    <submittedName>
        <fullName evidence="3">Ssb-like single-stranded DNA-binding protein</fullName>
    </submittedName>
</protein>
<organism evidence="3 4">
    <name type="scientific">Candidatus Megaera venefica</name>
    <dbReference type="NCBI Taxonomy" id="2055910"/>
    <lineage>
        <taxon>Bacteria</taxon>
        <taxon>Pseudomonadati</taxon>
        <taxon>Pseudomonadota</taxon>
        <taxon>Alphaproteobacteria</taxon>
        <taxon>Rickettsiales</taxon>
        <taxon>Rickettsiaceae</taxon>
        <taxon>Candidatus Megaera</taxon>
    </lineage>
</organism>
<dbReference type="Gene3D" id="2.40.50.140">
    <property type="entry name" value="Nucleic acid-binding proteins"/>
    <property type="match status" value="1"/>
</dbReference>
<name>A0ABU5NDG4_9RICK</name>
<dbReference type="RefSeq" id="WP_322777108.1">
    <property type="nucleotide sequence ID" value="NZ_JARJFB010000095.1"/>
</dbReference>
<proteinExistence type="predicted"/>
<dbReference type="PROSITE" id="PS50935">
    <property type="entry name" value="SSB"/>
    <property type="match status" value="1"/>
</dbReference>
<keyword evidence="1 2" id="KW-0238">DNA-binding</keyword>
<accession>A0ABU5NDG4</accession>
<reference evidence="3 4" key="1">
    <citation type="submission" date="2023-03" db="EMBL/GenBank/DDBJ databases">
        <title>Host association and intracellularity evolved multiple times independently in the Rickettsiales.</title>
        <authorList>
            <person name="Castelli M."/>
            <person name="Nardi T."/>
            <person name="Gammuto L."/>
            <person name="Bellinzona G."/>
            <person name="Sabaneyeva E."/>
            <person name="Potekhin A."/>
            <person name="Serra V."/>
            <person name="Petroni G."/>
            <person name="Sassera D."/>
        </authorList>
    </citation>
    <scope>NUCLEOTIDE SEQUENCE [LARGE SCALE GENOMIC DNA]</scope>
    <source>
        <strain evidence="3 4">Sr 2-6</strain>
    </source>
</reference>
<evidence type="ECO:0000313" key="3">
    <source>
        <dbReference type="EMBL" id="MEA0971204.1"/>
    </source>
</evidence>
<dbReference type="Pfam" id="PF00436">
    <property type="entry name" value="SSB"/>
    <property type="match status" value="1"/>
</dbReference>
<dbReference type="Proteomes" id="UP001291687">
    <property type="component" value="Unassembled WGS sequence"/>
</dbReference>
<keyword evidence="4" id="KW-1185">Reference proteome</keyword>
<dbReference type="InterPro" id="IPR000424">
    <property type="entry name" value="Primosome_PriB/ssb"/>
</dbReference>
<evidence type="ECO:0000313" key="4">
    <source>
        <dbReference type="Proteomes" id="UP001291687"/>
    </source>
</evidence>